<dbReference type="Proteomes" id="UP001157126">
    <property type="component" value="Unassembled WGS sequence"/>
</dbReference>
<sequence length="135" mass="14305">MAEAMPLAGVVVNRVRHTRTSAVSVDSATSAAEELRARAESSNDGDRLLAAAELLDVHADIAAEARRHERLTNDFAARHPAVPLVRVPIAATDVHDLDGLRGIGTELARVSRERAEAQAALERASVTRASAPGQD</sequence>
<evidence type="ECO:0008006" key="3">
    <source>
        <dbReference type="Google" id="ProtNLM"/>
    </source>
</evidence>
<dbReference type="Gene3D" id="3.40.50.300">
    <property type="entry name" value="P-loop containing nucleotide triphosphate hydrolases"/>
    <property type="match status" value="1"/>
</dbReference>
<gene>
    <name evidence="1" type="ORF">GCM10025883_03210</name>
</gene>
<keyword evidence="2" id="KW-1185">Reference proteome</keyword>
<dbReference type="EMBL" id="BSUO01000001">
    <property type="protein sequence ID" value="GMA38276.1"/>
    <property type="molecule type" value="Genomic_DNA"/>
</dbReference>
<accession>A0ABQ6IKK6</accession>
<protein>
    <recommendedName>
        <fullName evidence="3">Anion-transporting ATPase-like domain-containing protein</fullName>
    </recommendedName>
</protein>
<reference evidence="2" key="1">
    <citation type="journal article" date="2019" name="Int. J. Syst. Evol. Microbiol.">
        <title>The Global Catalogue of Microorganisms (GCM) 10K type strain sequencing project: providing services to taxonomists for standard genome sequencing and annotation.</title>
        <authorList>
            <consortium name="The Broad Institute Genomics Platform"/>
            <consortium name="The Broad Institute Genome Sequencing Center for Infectious Disease"/>
            <person name="Wu L."/>
            <person name="Ma J."/>
        </authorList>
    </citation>
    <scope>NUCLEOTIDE SEQUENCE [LARGE SCALE GENOMIC DNA]</scope>
    <source>
        <strain evidence="2">NBRC 113072</strain>
    </source>
</reference>
<organism evidence="1 2">
    <name type="scientific">Mobilicoccus caccae</name>
    <dbReference type="NCBI Taxonomy" id="1859295"/>
    <lineage>
        <taxon>Bacteria</taxon>
        <taxon>Bacillati</taxon>
        <taxon>Actinomycetota</taxon>
        <taxon>Actinomycetes</taxon>
        <taxon>Micrococcales</taxon>
        <taxon>Dermatophilaceae</taxon>
        <taxon>Mobilicoccus</taxon>
    </lineage>
</organism>
<evidence type="ECO:0000313" key="1">
    <source>
        <dbReference type="EMBL" id="GMA38276.1"/>
    </source>
</evidence>
<evidence type="ECO:0000313" key="2">
    <source>
        <dbReference type="Proteomes" id="UP001157126"/>
    </source>
</evidence>
<name>A0ABQ6IKK6_9MICO</name>
<proteinExistence type="predicted"/>
<comment type="caution">
    <text evidence="1">The sequence shown here is derived from an EMBL/GenBank/DDBJ whole genome shotgun (WGS) entry which is preliminary data.</text>
</comment>
<dbReference type="InterPro" id="IPR027417">
    <property type="entry name" value="P-loop_NTPase"/>
</dbReference>